<reference evidence="12" key="1">
    <citation type="submission" date="2018-06" db="EMBL/GenBank/DDBJ databases">
        <authorList>
            <person name="Zhirakovskaya E."/>
        </authorList>
    </citation>
    <scope>NUCLEOTIDE SEQUENCE</scope>
</reference>
<dbReference type="PANTHER" id="PTHR30365">
    <property type="entry name" value="CYTOCHROME D UBIQUINOL OXIDASE"/>
    <property type="match status" value="1"/>
</dbReference>
<protein>
    <submittedName>
        <fullName evidence="12">Cytochrome d ubiquinol oxidase subunit I</fullName>
        <ecNumber evidence="12">1.10.3.-</ecNumber>
    </submittedName>
</protein>
<evidence type="ECO:0000256" key="4">
    <source>
        <dbReference type="ARBA" id="ARBA00022617"/>
    </source>
</evidence>
<proteinExistence type="predicted"/>
<dbReference type="GO" id="GO:0020037">
    <property type="term" value="F:heme binding"/>
    <property type="evidence" value="ECO:0007669"/>
    <property type="project" value="TreeGrafter"/>
</dbReference>
<evidence type="ECO:0000256" key="8">
    <source>
        <dbReference type="ARBA" id="ARBA00022989"/>
    </source>
</evidence>
<evidence type="ECO:0000256" key="1">
    <source>
        <dbReference type="ARBA" id="ARBA00004651"/>
    </source>
</evidence>
<evidence type="ECO:0000256" key="3">
    <source>
        <dbReference type="ARBA" id="ARBA00022475"/>
    </source>
</evidence>
<evidence type="ECO:0000256" key="10">
    <source>
        <dbReference type="ARBA" id="ARBA00023136"/>
    </source>
</evidence>
<dbReference type="AlphaFoldDB" id="A0A3B0RGI8"/>
<gene>
    <name evidence="12" type="ORF">MNBD_ACTINO01-1639</name>
</gene>
<keyword evidence="2" id="KW-0813">Transport</keyword>
<keyword evidence="5 11" id="KW-0812">Transmembrane</keyword>
<dbReference type="Pfam" id="PF01654">
    <property type="entry name" value="Cyt_bd_oxida_I"/>
    <property type="match status" value="1"/>
</dbReference>
<dbReference type="GO" id="GO:0019646">
    <property type="term" value="P:aerobic electron transport chain"/>
    <property type="evidence" value="ECO:0007669"/>
    <property type="project" value="InterPro"/>
</dbReference>
<dbReference type="GO" id="GO:0070069">
    <property type="term" value="C:cytochrome complex"/>
    <property type="evidence" value="ECO:0007669"/>
    <property type="project" value="InterPro"/>
</dbReference>
<name>A0A3B0RGI8_9ZZZZ</name>
<feature type="transmembrane region" description="Helical" evidence="11">
    <location>
        <begin position="192"/>
        <end position="211"/>
    </location>
</feature>
<feature type="non-terminal residue" evidence="12">
    <location>
        <position position="251"/>
    </location>
</feature>
<feature type="transmembrane region" description="Helical" evidence="11">
    <location>
        <begin position="137"/>
        <end position="160"/>
    </location>
</feature>
<dbReference type="InterPro" id="IPR002585">
    <property type="entry name" value="Cyt-d_ubiquinol_oxidase_su_1"/>
</dbReference>
<keyword evidence="4" id="KW-0349">Heme</keyword>
<feature type="transmembrane region" description="Helical" evidence="11">
    <location>
        <begin position="223"/>
        <end position="245"/>
    </location>
</feature>
<feature type="transmembrane region" description="Helical" evidence="11">
    <location>
        <begin position="102"/>
        <end position="125"/>
    </location>
</feature>
<evidence type="ECO:0000256" key="6">
    <source>
        <dbReference type="ARBA" id="ARBA00022723"/>
    </source>
</evidence>
<feature type="transmembrane region" description="Helical" evidence="11">
    <location>
        <begin position="20"/>
        <end position="47"/>
    </location>
</feature>
<organism evidence="12">
    <name type="scientific">hydrothermal vent metagenome</name>
    <dbReference type="NCBI Taxonomy" id="652676"/>
    <lineage>
        <taxon>unclassified sequences</taxon>
        <taxon>metagenomes</taxon>
        <taxon>ecological metagenomes</taxon>
    </lineage>
</organism>
<dbReference type="EMBL" id="UOEI01000053">
    <property type="protein sequence ID" value="VAV90867.1"/>
    <property type="molecule type" value="Genomic_DNA"/>
</dbReference>
<feature type="transmembrane region" description="Helical" evidence="11">
    <location>
        <begin position="68"/>
        <end position="90"/>
    </location>
</feature>
<evidence type="ECO:0000256" key="11">
    <source>
        <dbReference type="SAM" id="Phobius"/>
    </source>
</evidence>
<accession>A0A3B0RGI8</accession>
<keyword evidence="8 11" id="KW-1133">Transmembrane helix</keyword>
<keyword evidence="3" id="KW-1003">Cell membrane</keyword>
<keyword evidence="6" id="KW-0479">Metal-binding</keyword>
<dbReference type="PANTHER" id="PTHR30365:SF14">
    <property type="entry name" value="CYTOCHROME BD MENAQUINOL OXIDASE SUBUNIT I-RELATED"/>
    <property type="match status" value="1"/>
</dbReference>
<keyword evidence="12" id="KW-0560">Oxidoreductase</keyword>
<sequence>MNMDVFVAAASDLNLYAARYQMAFSLGFHIILAAFGVAFPFITFIAHWRGYTKRDPDALRLAKRWSKVMAVLFAVGAVSGTILSFEMGMLWPGLMGPYGEVIGLPFALEGVSFFVEAILIGIYLYGWKRLPARLHMLVLLPMAISGLAGSFFIISVNGWMNGPAGFAIGPGGEIIDVNPWAAMFNSAAVTEWLHMLIAAYMMTGFLVASVYAVRWLRGDRSRIVQLGFLIPFTVASIAAPIQILVGDFAAR</sequence>
<evidence type="ECO:0000256" key="9">
    <source>
        <dbReference type="ARBA" id="ARBA00023004"/>
    </source>
</evidence>
<dbReference type="GO" id="GO:0009055">
    <property type="term" value="F:electron transfer activity"/>
    <property type="evidence" value="ECO:0007669"/>
    <property type="project" value="InterPro"/>
</dbReference>
<dbReference type="GO" id="GO:0046872">
    <property type="term" value="F:metal ion binding"/>
    <property type="evidence" value="ECO:0007669"/>
    <property type="project" value="UniProtKB-KW"/>
</dbReference>
<dbReference type="GO" id="GO:0016682">
    <property type="term" value="F:oxidoreductase activity, acting on diphenols and related substances as donors, oxygen as acceptor"/>
    <property type="evidence" value="ECO:0007669"/>
    <property type="project" value="TreeGrafter"/>
</dbReference>
<evidence type="ECO:0000256" key="7">
    <source>
        <dbReference type="ARBA" id="ARBA00022982"/>
    </source>
</evidence>
<keyword evidence="7" id="KW-0249">Electron transport</keyword>
<dbReference type="GO" id="GO:0005886">
    <property type="term" value="C:plasma membrane"/>
    <property type="evidence" value="ECO:0007669"/>
    <property type="project" value="UniProtKB-SubCell"/>
</dbReference>
<evidence type="ECO:0000256" key="2">
    <source>
        <dbReference type="ARBA" id="ARBA00022448"/>
    </source>
</evidence>
<evidence type="ECO:0000256" key="5">
    <source>
        <dbReference type="ARBA" id="ARBA00022692"/>
    </source>
</evidence>
<evidence type="ECO:0000313" key="12">
    <source>
        <dbReference type="EMBL" id="VAV90867.1"/>
    </source>
</evidence>
<comment type="subcellular location">
    <subcellularLocation>
        <location evidence="1">Cell membrane</location>
        <topology evidence="1">Multi-pass membrane protein</topology>
    </subcellularLocation>
</comment>
<keyword evidence="9" id="KW-0408">Iron</keyword>
<keyword evidence="10 11" id="KW-0472">Membrane</keyword>
<dbReference type="EC" id="1.10.3.-" evidence="12"/>